<accession>A0A835GI37</accession>
<dbReference type="Proteomes" id="UP000648187">
    <property type="component" value="Unassembled WGS sequence"/>
</dbReference>
<dbReference type="EMBL" id="JACKWZ010000083">
    <property type="protein sequence ID" value="KAF9416813.1"/>
    <property type="molecule type" value="Genomic_DNA"/>
</dbReference>
<evidence type="ECO:0000313" key="2">
    <source>
        <dbReference type="Proteomes" id="UP000648187"/>
    </source>
</evidence>
<evidence type="ECO:0000313" key="1">
    <source>
        <dbReference type="EMBL" id="KAF9416813.1"/>
    </source>
</evidence>
<name>A0A835GI37_SPOEX</name>
<reference evidence="1" key="1">
    <citation type="submission" date="2020-08" db="EMBL/GenBank/DDBJ databases">
        <title>Spodoptera exigua strain:BAW_Kor-Di-RS1 Genome sequencing and assembly.</title>
        <authorList>
            <person name="Kim J."/>
            <person name="Nam H.Y."/>
            <person name="Kwon M."/>
            <person name="Choi J.H."/>
            <person name="Cho S.R."/>
            <person name="Kim G.-H."/>
        </authorList>
    </citation>
    <scope>NUCLEOTIDE SEQUENCE</scope>
    <source>
        <strain evidence="1">BAW_Kor-Di-RS1</strain>
        <tissue evidence="1">Whole-body</tissue>
    </source>
</reference>
<comment type="caution">
    <text evidence="1">The sequence shown here is derived from an EMBL/GenBank/DDBJ whole genome shotgun (WGS) entry which is preliminary data.</text>
</comment>
<organism evidence="1 2">
    <name type="scientific">Spodoptera exigua</name>
    <name type="common">Beet armyworm</name>
    <name type="synonym">Noctua fulgens</name>
    <dbReference type="NCBI Taxonomy" id="7107"/>
    <lineage>
        <taxon>Eukaryota</taxon>
        <taxon>Metazoa</taxon>
        <taxon>Ecdysozoa</taxon>
        <taxon>Arthropoda</taxon>
        <taxon>Hexapoda</taxon>
        <taxon>Insecta</taxon>
        <taxon>Pterygota</taxon>
        <taxon>Neoptera</taxon>
        <taxon>Endopterygota</taxon>
        <taxon>Lepidoptera</taxon>
        <taxon>Glossata</taxon>
        <taxon>Ditrysia</taxon>
        <taxon>Noctuoidea</taxon>
        <taxon>Noctuidae</taxon>
        <taxon>Amphipyrinae</taxon>
        <taxon>Spodoptera</taxon>
    </lineage>
</organism>
<dbReference type="AlphaFoldDB" id="A0A835GI37"/>
<sequence length="138" mass="14841">MFSDCANINEPAVHIGRMLNSLMEPVIYSILGPGNGETSNGTGVPTHLLIDELLVGDAVYLRLMVYASVVTDHPNGPTEAVASGPACRAFQPSAAEVGRSDPSALLPAADFTPEYARARRERLVCLHELSVNKLLRRK</sequence>
<proteinExistence type="predicted"/>
<protein>
    <submittedName>
        <fullName evidence="1">Uncharacterized protein</fullName>
    </submittedName>
</protein>
<gene>
    <name evidence="1" type="ORF">HW555_005943</name>
</gene>
<keyword evidence="2" id="KW-1185">Reference proteome</keyword>